<keyword evidence="13 15" id="KW-0324">Glycolysis</keyword>
<dbReference type="PRINTS" id="PR01050">
    <property type="entry name" value="PYRUVTKNASE"/>
</dbReference>
<dbReference type="InterPro" id="IPR011037">
    <property type="entry name" value="Pyrv_Knase-like_insert_dom_sf"/>
</dbReference>
<comment type="cofactor">
    <cofactor evidence="1">
        <name>Mg(2+)</name>
        <dbReference type="ChEBI" id="CHEBI:18420"/>
    </cofactor>
</comment>
<dbReference type="Proteomes" id="UP001168821">
    <property type="component" value="Unassembled WGS sequence"/>
</dbReference>
<evidence type="ECO:0000313" key="18">
    <source>
        <dbReference type="EMBL" id="KAJ3666468.1"/>
    </source>
</evidence>
<comment type="pathway">
    <text evidence="3 15">Carbohydrate degradation; glycolysis; pyruvate from D-glyceraldehyde 3-phosphate: step 5/5.</text>
</comment>
<sequence>MVWSTVDDFEESETECLHCAPPKQLVASHATSYLDHACELDVNSAPSYVRLTGIICTIGPSSSNVDTLERMMETGMNIARLNFSHGSHEEHAQSIQNIRTAANNYSTRLGLEFPMAIAVDVKGPEIRIGYFEGGIDAEVELRNGEQIKLTTDKAYFEKGSASVMYIDYDNIQKVVQVGNRIYIDSGVISLICTNIQGSVLTCTIEHGGTLGGCKGVNLPGVAIDLPVVSLKDKEDLRFGVEQNIDIIFASYIREAAALTELRDVLGHNGRRIKIIAKIENQQGVENIDEIIKASDGIMIGRSDLGIELPVEKLFLAQKSIIAKCNTFGKPVICANQLLHSMTKKPRPTRAECTDVANAVLDGADCVMLSIETAKGEYPVETIQTMAKICKEAESAFWQREFFHELSSKVIPPLEPAHAIAIAAVETAAKCLAAAIIVITSSGRSAFLLSKYRPHCPILAITRYAQTARQANLHRGILPLIYTVERQEDWTKDTEFRISFGVSFGKWKGFIRAGDPVVVISGSRKGSGNTDTLRVLYVTKPPDGEPCVCDMIDYSKLYG</sequence>
<evidence type="ECO:0000256" key="2">
    <source>
        <dbReference type="ARBA" id="ARBA00001958"/>
    </source>
</evidence>
<keyword evidence="14" id="KW-0670">Pyruvate</keyword>
<dbReference type="InterPro" id="IPR015795">
    <property type="entry name" value="Pyrv_Knase_C"/>
</dbReference>
<dbReference type="EMBL" id="JALNTZ010000001">
    <property type="protein sequence ID" value="KAJ3666468.1"/>
    <property type="molecule type" value="Genomic_DNA"/>
</dbReference>
<dbReference type="FunFam" id="2.40.33.10:FF:000023">
    <property type="entry name" value="Pyruvate kinase PKM"/>
    <property type="match status" value="1"/>
</dbReference>
<accession>A0AA38J3G1</accession>
<evidence type="ECO:0000259" key="17">
    <source>
        <dbReference type="Pfam" id="PF02887"/>
    </source>
</evidence>
<dbReference type="NCBIfam" id="NF004978">
    <property type="entry name" value="PRK06354.1"/>
    <property type="match status" value="1"/>
</dbReference>
<protein>
    <recommendedName>
        <fullName evidence="5 15">Pyruvate kinase</fullName>
        <ecNumber evidence="5 15">2.7.1.40</ecNumber>
    </recommendedName>
</protein>
<evidence type="ECO:0000256" key="4">
    <source>
        <dbReference type="ARBA" id="ARBA00008663"/>
    </source>
</evidence>
<dbReference type="InterPro" id="IPR015793">
    <property type="entry name" value="Pyrv_Knase_brl"/>
</dbReference>
<organism evidence="18 19">
    <name type="scientific">Zophobas morio</name>
    <dbReference type="NCBI Taxonomy" id="2755281"/>
    <lineage>
        <taxon>Eukaryota</taxon>
        <taxon>Metazoa</taxon>
        <taxon>Ecdysozoa</taxon>
        <taxon>Arthropoda</taxon>
        <taxon>Hexapoda</taxon>
        <taxon>Insecta</taxon>
        <taxon>Pterygota</taxon>
        <taxon>Neoptera</taxon>
        <taxon>Endopterygota</taxon>
        <taxon>Coleoptera</taxon>
        <taxon>Polyphaga</taxon>
        <taxon>Cucujiformia</taxon>
        <taxon>Tenebrionidae</taxon>
        <taxon>Zophobas</taxon>
    </lineage>
</organism>
<dbReference type="PANTHER" id="PTHR11817">
    <property type="entry name" value="PYRUVATE KINASE"/>
    <property type="match status" value="1"/>
</dbReference>
<evidence type="ECO:0000256" key="6">
    <source>
        <dbReference type="ARBA" id="ARBA00022679"/>
    </source>
</evidence>
<evidence type="ECO:0000256" key="15">
    <source>
        <dbReference type="RuleBase" id="RU000504"/>
    </source>
</evidence>
<keyword evidence="12" id="KW-0630">Potassium</keyword>
<feature type="domain" description="Pyruvate kinase barrel" evidence="16">
    <location>
        <begin position="50"/>
        <end position="382"/>
    </location>
</feature>
<dbReference type="InterPro" id="IPR018209">
    <property type="entry name" value="Pyrv_Knase_AS"/>
</dbReference>
<keyword evidence="9 15" id="KW-0418">Kinase</keyword>
<dbReference type="GO" id="GO:0005524">
    <property type="term" value="F:ATP binding"/>
    <property type="evidence" value="ECO:0007669"/>
    <property type="project" value="UniProtKB-KW"/>
</dbReference>
<comment type="similarity">
    <text evidence="4 15">Belongs to the pyruvate kinase family.</text>
</comment>
<evidence type="ECO:0000256" key="5">
    <source>
        <dbReference type="ARBA" id="ARBA00012142"/>
    </source>
</evidence>
<name>A0AA38J3G1_9CUCU</name>
<proteinExistence type="inferred from homology"/>
<evidence type="ECO:0000256" key="12">
    <source>
        <dbReference type="ARBA" id="ARBA00022958"/>
    </source>
</evidence>
<evidence type="ECO:0000256" key="9">
    <source>
        <dbReference type="ARBA" id="ARBA00022777"/>
    </source>
</evidence>
<dbReference type="GO" id="GO:0030955">
    <property type="term" value="F:potassium ion binding"/>
    <property type="evidence" value="ECO:0007669"/>
    <property type="project" value="InterPro"/>
</dbReference>
<dbReference type="Pfam" id="PF02887">
    <property type="entry name" value="PK_C"/>
    <property type="match status" value="1"/>
</dbReference>
<dbReference type="SUPFAM" id="SSF50800">
    <property type="entry name" value="PK beta-barrel domain-like"/>
    <property type="match status" value="1"/>
</dbReference>
<dbReference type="GO" id="GO:0000287">
    <property type="term" value="F:magnesium ion binding"/>
    <property type="evidence" value="ECO:0007669"/>
    <property type="project" value="InterPro"/>
</dbReference>
<dbReference type="NCBIfam" id="NF004491">
    <property type="entry name" value="PRK05826.1"/>
    <property type="match status" value="1"/>
</dbReference>
<evidence type="ECO:0000256" key="1">
    <source>
        <dbReference type="ARBA" id="ARBA00001946"/>
    </source>
</evidence>
<dbReference type="FunFam" id="3.20.20.60:FF:000025">
    <property type="entry name" value="Pyruvate kinase"/>
    <property type="match status" value="1"/>
</dbReference>
<evidence type="ECO:0000256" key="11">
    <source>
        <dbReference type="ARBA" id="ARBA00022842"/>
    </source>
</evidence>
<dbReference type="Gene3D" id="3.20.20.60">
    <property type="entry name" value="Phosphoenolpyruvate-binding domains"/>
    <property type="match status" value="1"/>
</dbReference>
<evidence type="ECO:0000313" key="19">
    <source>
        <dbReference type="Proteomes" id="UP001168821"/>
    </source>
</evidence>
<dbReference type="PROSITE" id="PS00110">
    <property type="entry name" value="PYRUVATE_KINASE"/>
    <property type="match status" value="1"/>
</dbReference>
<comment type="caution">
    <text evidence="18">The sequence shown here is derived from an EMBL/GenBank/DDBJ whole genome shotgun (WGS) entry which is preliminary data.</text>
</comment>
<comment type="catalytic activity">
    <reaction evidence="15">
        <text>pyruvate + ATP = phosphoenolpyruvate + ADP + H(+)</text>
        <dbReference type="Rhea" id="RHEA:18157"/>
        <dbReference type="ChEBI" id="CHEBI:15361"/>
        <dbReference type="ChEBI" id="CHEBI:15378"/>
        <dbReference type="ChEBI" id="CHEBI:30616"/>
        <dbReference type="ChEBI" id="CHEBI:58702"/>
        <dbReference type="ChEBI" id="CHEBI:456216"/>
        <dbReference type="EC" id="2.7.1.40"/>
    </reaction>
</comment>
<dbReference type="GO" id="GO:0004743">
    <property type="term" value="F:pyruvate kinase activity"/>
    <property type="evidence" value="ECO:0007669"/>
    <property type="project" value="UniProtKB-EC"/>
</dbReference>
<dbReference type="SUPFAM" id="SSF51621">
    <property type="entry name" value="Phosphoenolpyruvate/pyruvate domain"/>
    <property type="match status" value="1"/>
</dbReference>
<dbReference type="AlphaFoldDB" id="A0AA38J3G1"/>
<dbReference type="Gene3D" id="3.40.1380.20">
    <property type="entry name" value="Pyruvate kinase, C-terminal domain"/>
    <property type="match status" value="1"/>
</dbReference>
<keyword evidence="8" id="KW-0547">Nucleotide-binding</keyword>
<dbReference type="FunFam" id="3.40.1380.20:FF:000001">
    <property type="entry name" value="Pyruvate kinase"/>
    <property type="match status" value="1"/>
</dbReference>
<evidence type="ECO:0000256" key="7">
    <source>
        <dbReference type="ARBA" id="ARBA00022723"/>
    </source>
</evidence>
<evidence type="ECO:0000256" key="8">
    <source>
        <dbReference type="ARBA" id="ARBA00022741"/>
    </source>
</evidence>
<feature type="domain" description="Pyruvate kinase C-terminal" evidence="17">
    <location>
        <begin position="417"/>
        <end position="535"/>
    </location>
</feature>
<dbReference type="InterPro" id="IPR001697">
    <property type="entry name" value="Pyr_Knase"/>
</dbReference>
<evidence type="ECO:0000256" key="3">
    <source>
        <dbReference type="ARBA" id="ARBA00004997"/>
    </source>
</evidence>
<gene>
    <name evidence="18" type="ORF">Zmor_001909</name>
</gene>
<keyword evidence="10" id="KW-0067">ATP-binding</keyword>
<keyword evidence="7" id="KW-0479">Metal-binding</keyword>
<evidence type="ECO:0000259" key="16">
    <source>
        <dbReference type="Pfam" id="PF00224"/>
    </source>
</evidence>
<evidence type="ECO:0000256" key="10">
    <source>
        <dbReference type="ARBA" id="ARBA00022840"/>
    </source>
</evidence>
<keyword evidence="19" id="KW-1185">Reference proteome</keyword>
<dbReference type="InterPro" id="IPR015806">
    <property type="entry name" value="Pyrv_Knase_insert_dom_sf"/>
</dbReference>
<dbReference type="Pfam" id="PF00224">
    <property type="entry name" value="PK"/>
    <property type="match status" value="1"/>
</dbReference>
<comment type="cofactor">
    <cofactor evidence="2">
        <name>K(+)</name>
        <dbReference type="ChEBI" id="CHEBI:29103"/>
    </cofactor>
</comment>
<dbReference type="InterPro" id="IPR036918">
    <property type="entry name" value="Pyrv_Knase_C_sf"/>
</dbReference>
<evidence type="ECO:0000256" key="13">
    <source>
        <dbReference type="ARBA" id="ARBA00023152"/>
    </source>
</evidence>
<dbReference type="GO" id="GO:0016301">
    <property type="term" value="F:kinase activity"/>
    <property type="evidence" value="ECO:0007669"/>
    <property type="project" value="UniProtKB-KW"/>
</dbReference>
<dbReference type="InterPro" id="IPR040442">
    <property type="entry name" value="Pyrv_kinase-like_dom_sf"/>
</dbReference>
<evidence type="ECO:0000256" key="14">
    <source>
        <dbReference type="ARBA" id="ARBA00023317"/>
    </source>
</evidence>
<dbReference type="Gene3D" id="2.40.33.10">
    <property type="entry name" value="PK beta-barrel domain-like"/>
    <property type="match status" value="1"/>
</dbReference>
<dbReference type="EC" id="2.7.1.40" evidence="5 15"/>
<dbReference type="NCBIfam" id="TIGR01064">
    <property type="entry name" value="pyruv_kin"/>
    <property type="match status" value="1"/>
</dbReference>
<dbReference type="InterPro" id="IPR015813">
    <property type="entry name" value="Pyrv/PenolPyrv_kinase-like_dom"/>
</dbReference>
<keyword evidence="11 15" id="KW-0460">Magnesium</keyword>
<keyword evidence="6 15" id="KW-0808">Transferase</keyword>
<dbReference type="SUPFAM" id="SSF52935">
    <property type="entry name" value="PK C-terminal domain-like"/>
    <property type="match status" value="1"/>
</dbReference>
<reference evidence="18" key="1">
    <citation type="journal article" date="2023" name="G3 (Bethesda)">
        <title>Whole genome assemblies of Zophobas morio and Tenebrio molitor.</title>
        <authorList>
            <person name="Kaur S."/>
            <person name="Stinson S.A."/>
            <person name="diCenzo G.C."/>
        </authorList>
    </citation>
    <scope>NUCLEOTIDE SEQUENCE</scope>
    <source>
        <strain evidence="18">QUZm001</strain>
    </source>
</reference>